<dbReference type="AlphaFoldDB" id="A0A816IFW3"/>
<evidence type="ECO:0000313" key="2">
    <source>
        <dbReference type="EMBL" id="CAF1705475.1"/>
    </source>
</evidence>
<name>A0A816IFW3_BRANA</name>
<feature type="compositionally biased region" description="Basic and acidic residues" evidence="1">
    <location>
        <begin position="167"/>
        <end position="185"/>
    </location>
</feature>
<proteinExistence type="predicted"/>
<feature type="compositionally biased region" description="Gly residues" evidence="1">
    <location>
        <begin position="112"/>
        <end position="124"/>
    </location>
</feature>
<evidence type="ECO:0000256" key="1">
    <source>
        <dbReference type="SAM" id="MobiDB-lite"/>
    </source>
</evidence>
<sequence>MYHHQSSSYIEIQHKVPIFIVFEIFTCKVCSESHLSDSPWRRTRRNQAETHRRDGDAPYDGDASEREECWEREESLAVEAGDPEVSTTKEKRGDGGAEGEERDLRVGEGRELGGGGGGSGGECGGGEEKGRRSGGRREISASKRSSGCRETTSWRSLAVEAEASAAVEKRRDRGAEGEERDLRVREELGVAGDDVVTELGVEEADRLVETLGGGV</sequence>
<dbReference type="EMBL" id="HG994367">
    <property type="protein sequence ID" value="CAF1705475.1"/>
    <property type="molecule type" value="Genomic_DNA"/>
</dbReference>
<feature type="compositionally biased region" description="Basic and acidic residues" evidence="1">
    <location>
        <begin position="126"/>
        <end position="141"/>
    </location>
</feature>
<dbReference type="Proteomes" id="UP001295469">
    <property type="component" value="Chromosome C03"/>
</dbReference>
<protein>
    <submittedName>
        <fullName evidence="2">(rape) hypothetical protein</fullName>
    </submittedName>
</protein>
<organism evidence="2">
    <name type="scientific">Brassica napus</name>
    <name type="common">Rape</name>
    <dbReference type="NCBI Taxonomy" id="3708"/>
    <lineage>
        <taxon>Eukaryota</taxon>
        <taxon>Viridiplantae</taxon>
        <taxon>Streptophyta</taxon>
        <taxon>Embryophyta</taxon>
        <taxon>Tracheophyta</taxon>
        <taxon>Spermatophyta</taxon>
        <taxon>Magnoliopsida</taxon>
        <taxon>eudicotyledons</taxon>
        <taxon>Gunneridae</taxon>
        <taxon>Pentapetalae</taxon>
        <taxon>rosids</taxon>
        <taxon>malvids</taxon>
        <taxon>Brassicales</taxon>
        <taxon>Brassicaceae</taxon>
        <taxon>Brassiceae</taxon>
        <taxon>Brassica</taxon>
    </lineage>
</organism>
<feature type="compositionally biased region" description="Basic and acidic residues" evidence="1">
    <location>
        <begin position="63"/>
        <end position="75"/>
    </location>
</feature>
<feature type="region of interest" description="Disordered" evidence="1">
    <location>
        <begin position="38"/>
        <end position="185"/>
    </location>
</feature>
<gene>
    <name evidence="2" type="ORF">DARMORV10_C03P52820.1</name>
</gene>
<feature type="compositionally biased region" description="Basic and acidic residues" evidence="1">
    <location>
        <begin position="102"/>
        <end position="111"/>
    </location>
</feature>
<feature type="compositionally biased region" description="Polar residues" evidence="1">
    <location>
        <begin position="142"/>
        <end position="155"/>
    </location>
</feature>
<reference evidence="2" key="1">
    <citation type="submission" date="2021-01" db="EMBL/GenBank/DDBJ databases">
        <authorList>
            <consortium name="Genoscope - CEA"/>
            <person name="William W."/>
        </authorList>
    </citation>
    <scope>NUCLEOTIDE SEQUENCE</scope>
</reference>
<accession>A0A816IFW3</accession>
<feature type="compositionally biased region" description="Basic and acidic residues" evidence="1">
    <location>
        <begin position="46"/>
        <end position="56"/>
    </location>
</feature>